<evidence type="ECO:0000313" key="4">
    <source>
        <dbReference type="Proteomes" id="UP000299211"/>
    </source>
</evidence>
<dbReference type="EMBL" id="BJHX01000001">
    <property type="protein sequence ID" value="GDY69005.1"/>
    <property type="molecule type" value="Genomic_DNA"/>
</dbReference>
<dbReference type="Pfam" id="PF16571">
    <property type="entry name" value="FBP_C"/>
    <property type="match status" value="1"/>
</dbReference>
<dbReference type="Proteomes" id="UP000299211">
    <property type="component" value="Unassembled WGS sequence"/>
</dbReference>
<name>A0A4D4MAW3_STRAX</name>
<organism evidence="2 5">
    <name type="scientific">Streptomyces avermitilis</name>
    <dbReference type="NCBI Taxonomy" id="33903"/>
    <lineage>
        <taxon>Bacteria</taxon>
        <taxon>Bacillati</taxon>
        <taxon>Actinomycetota</taxon>
        <taxon>Actinomycetes</taxon>
        <taxon>Kitasatosporales</taxon>
        <taxon>Streptomycetaceae</taxon>
        <taxon>Streptomyces</taxon>
    </lineage>
</organism>
<protein>
    <recommendedName>
        <fullName evidence="1">Elongation factor G-binding protein C-terminal treble-clef zinc-finger domain-containing protein</fullName>
    </recommendedName>
</protein>
<dbReference type="GeneID" id="91294737"/>
<proteinExistence type="predicted"/>
<dbReference type="InterPro" id="IPR032330">
    <property type="entry name" value="EF-G-binding_C"/>
</dbReference>
<evidence type="ECO:0000313" key="3">
    <source>
        <dbReference type="EMBL" id="GDY70613.1"/>
    </source>
</evidence>
<dbReference type="RefSeq" id="WP_010981519.1">
    <property type="nucleotide sequence ID" value="NZ_BAABTN010000138.1"/>
</dbReference>
<evidence type="ECO:0000313" key="2">
    <source>
        <dbReference type="EMBL" id="GDY69005.1"/>
    </source>
</evidence>
<comment type="caution">
    <text evidence="2">The sequence shown here is derived from an EMBL/GenBank/DDBJ whole genome shotgun (WGS) entry which is preliminary data.</text>
</comment>
<reference evidence="2 5" key="2">
    <citation type="submission" date="2019-04" db="EMBL/GenBank/DDBJ databases">
        <title>Draft genome sequences of Streptomyces avermitilis NBRC 14893.</title>
        <authorList>
            <person name="Komaki H."/>
            <person name="Tamura T."/>
            <person name="Hosoyama A."/>
        </authorList>
    </citation>
    <scope>NUCLEOTIDE SEQUENCE [LARGE SCALE GENOMIC DNA]</scope>
    <source>
        <strain evidence="2 5">NBRC 14893</strain>
    </source>
</reference>
<evidence type="ECO:0000259" key="1">
    <source>
        <dbReference type="Pfam" id="PF16571"/>
    </source>
</evidence>
<dbReference type="EMBL" id="BJHY01000001">
    <property type="protein sequence ID" value="GDY70613.1"/>
    <property type="molecule type" value="Genomic_DNA"/>
</dbReference>
<evidence type="ECO:0000313" key="5">
    <source>
        <dbReference type="Proteomes" id="UP000302139"/>
    </source>
</evidence>
<reference evidence="3 4" key="1">
    <citation type="submission" date="2019-04" db="EMBL/GenBank/DDBJ databases">
        <title>Draft genome sequences of Streptomyces avermitilis ATCC 31267.</title>
        <authorList>
            <person name="Komaki H."/>
            <person name="Tamura T."/>
            <person name="Hosoyama A."/>
        </authorList>
    </citation>
    <scope>NUCLEOTIDE SEQUENCE [LARGE SCALE GENOMIC DNA]</scope>
    <source>
        <strain evidence="3 4">ATCC 31267</strain>
    </source>
</reference>
<sequence>MTEPDGRPAGVRLCSSGGGAGAGQMCRSRCSVCVATGTGGVCLTAAARSGKAGQQGSSAGICMGIDLACLLL</sequence>
<dbReference type="AlphaFoldDB" id="A0A4D4MAW3"/>
<accession>A0A4D4MAW3</accession>
<dbReference type="Proteomes" id="UP000302139">
    <property type="component" value="Unassembled WGS sequence"/>
</dbReference>
<gene>
    <name evidence="2" type="ORF">SAV14893_083980</name>
    <name evidence="3" type="ORF">SAV31267_000980</name>
</gene>
<feature type="domain" description="Elongation factor G-binding protein C-terminal treble-clef zinc-finger" evidence="1">
    <location>
        <begin position="3"/>
        <end position="70"/>
    </location>
</feature>